<accession>A0A5E7AZH9</accession>
<sequence>MPNNTGNAMPSKDPRDLYDNATNFDKFSNGSEKFYPDRFGVSRLSLAGYGMAFDESQVARDVQFQAFLVAAGYVWIGDYAAGITFTARNQYTQRSGSTYRVAPATVLPYTLTGTWATDQPKLVLLETSGTILSQLAASTGAGLIGTAEAITVQAALDARLRSNISAASTNLNTLYTSASIGVYRQSVDASATTALNYPVAGVGGTLEVYVGVSNLAMQEFTTKDLRKFIRWCSSATGPVWTAWREISPPLGGSPGQVFTNVGAGAGAWANPSFQAGTYRKLRISYPNVFPTTSPCTMTADYLVLANATGETLRLQNWSLSALQGSEGSSGKLDTGVWASTTQYSLYAIYNPTTGTRDLIWSKSTTAPLLPSGYTFFMRIGSNLTVSTSQSARFCQGDQVDNRFSITRIDLAALANGAVGTWSPSAPTFAAISISSQVPDTAIVLLGQLTSSAALGTTPSAGAIMVAPTASFTGPSSGNPGPFSNNVGTSLNAQTGYISTVTFEMTLVSMTIYAVGSSAGVSCRAMGWVDSL</sequence>
<dbReference type="AlphaFoldDB" id="A0A5E7AZH9"/>
<reference evidence="1 2" key="1">
    <citation type="submission" date="2019-09" db="EMBL/GenBank/DDBJ databases">
        <authorList>
            <person name="Chandra G."/>
            <person name="Truman W A."/>
        </authorList>
    </citation>
    <scope>NUCLEOTIDE SEQUENCE [LARGE SCALE GENOMIC DNA]</scope>
    <source>
        <strain evidence="1">PS704</strain>
    </source>
</reference>
<dbReference type="OrthoDB" id="7032869at2"/>
<evidence type="ECO:0000313" key="2">
    <source>
        <dbReference type="Proteomes" id="UP000326557"/>
    </source>
</evidence>
<dbReference type="EMBL" id="CABVHP010000003">
    <property type="protein sequence ID" value="VVN83740.1"/>
    <property type="molecule type" value="Genomic_DNA"/>
</dbReference>
<name>A0A5E7AZH9_PSEFL</name>
<evidence type="ECO:0000313" key="1">
    <source>
        <dbReference type="EMBL" id="VVN83740.1"/>
    </source>
</evidence>
<protein>
    <submittedName>
        <fullName evidence="1">Uncharacterized protein</fullName>
    </submittedName>
</protein>
<dbReference type="CDD" id="cd19958">
    <property type="entry name" value="pyocin_knob"/>
    <property type="match status" value="1"/>
</dbReference>
<gene>
    <name evidence="1" type="ORF">PS704_01303</name>
</gene>
<dbReference type="Proteomes" id="UP000326557">
    <property type="component" value="Unassembled WGS sequence"/>
</dbReference>
<organism evidence="1 2">
    <name type="scientific">Pseudomonas fluorescens</name>
    <dbReference type="NCBI Taxonomy" id="294"/>
    <lineage>
        <taxon>Bacteria</taxon>
        <taxon>Pseudomonadati</taxon>
        <taxon>Pseudomonadota</taxon>
        <taxon>Gammaproteobacteria</taxon>
        <taxon>Pseudomonadales</taxon>
        <taxon>Pseudomonadaceae</taxon>
        <taxon>Pseudomonas</taxon>
    </lineage>
</organism>
<dbReference type="RefSeq" id="WP_150637285.1">
    <property type="nucleotide sequence ID" value="NZ_CABVHP010000003.1"/>
</dbReference>
<proteinExistence type="predicted"/>